<proteinExistence type="predicted"/>
<accession>U2TUQ2</accession>
<name>U2TUQ2_9ACTN</name>
<dbReference type="AlphaFoldDB" id="U2TUQ2"/>
<evidence type="ECO:0000313" key="1">
    <source>
        <dbReference type="EMBL" id="ERL09788.1"/>
    </source>
</evidence>
<reference evidence="1 2" key="1">
    <citation type="submission" date="2013-08" db="EMBL/GenBank/DDBJ databases">
        <authorList>
            <person name="Durkin A.S."/>
            <person name="Haft D.R."/>
            <person name="McCorrison J."/>
            <person name="Torralba M."/>
            <person name="Gillis M."/>
            <person name="Haft D.H."/>
            <person name="Methe B."/>
            <person name="Sutton G."/>
            <person name="Nelson K.E."/>
        </authorList>
    </citation>
    <scope>NUCLEOTIDE SEQUENCE [LARGE SCALE GENOMIC DNA]</scope>
    <source>
        <strain evidence="1 2">F0195</strain>
    </source>
</reference>
<evidence type="ECO:0000313" key="2">
    <source>
        <dbReference type="Proteomes" id="UP000016638"/>
    </source>
</evidence>
<sequence length="127" mass="13878">MGITLDDGGLSAALDGLGQLAVRTAITATVNEMAEDLRASTPRDSGGLVNSLRQEVTDTEGYVGYNAEYAPHVEYGHRQQVGRYVPKLGKRLKAPYVEGRHFLSQEVRRAQPILERRVGEALREAGL</sequence>
<protein>
    <submittedName>
        <fullName evidence="1">Tail protein, HK97 family</fullName>
    </submittedName>
</protein>
<organism evidence="1 2">
    <name type="scientific">Olsenella profusa F0195</name>
    <dbReference type="NCBI Taxonomy" id="1125712"/>
    <lineage>
        <taxon>Bacteria</taxon>
        <taxon>Bacillati</taxon>
        <taxon>Actinomycetota</taxon>
        <taxon>Coriobacteriia</taxon>
        <taxon>Coriobacteriales</taxon>
        <taxon>Atopobiaceae</taxon>
        <taxon>Olsenella</taxon>
    </lineage>
</organism>
<dbReference type="eggNOG" id="ENOG50339JA">
    <property type="taxonomic scope" value="Bacteria"/>
</dbReference>
<dbReference type="RefSeq" id="WP_021725416.1">
    <property type="nucleotide sequence ID" value="NZ_AWEZ01000020.1"/>
</dbReference>
<dbReference type="Proteomes" id="UP000016638">
    <property type="component" value="Unassembled WGS sequence"/>
</dbReference>
<dbReference type="PATRIC" id="fig|1125712.3.peg.577"/>
<dbReference type="STRING" id="1125712.HMPREF1316_1514"/>
<gene>
    <name evidence="1" type="ORF">HMPREF1316_1514</name>
</gene>
<dbReference type="EMBL" id="AWEZ01000020">
    <property type="protein sequence ID" value="ERL09788.1"/>
    <property type="molecule type" value="Genomic_DNA"/>
</dbReference>
<keyword evidence="2" id="KW-1185">Reference proteome</keyword>
<comment type="caution">
    <text evidence="1">The sequence shown here is derived from an EMBL/GenBank/DDBJ whole genome shotgun (WGS) entry which is preliminary data.</text>
</comment>